<evidence type="ECO:0000313" key="1">
    <source>
        <dbReference type="EMBL" id="QIV94012.1"/>
    </source>
</evidence>
<organism evidence="1 2">
    <name type="scientific">Allofrancisella frigidaquae</name>
    <dbReference type="NCBI Taxonomy" id="1085644"/>
    <lineage>
        <taxon>Bacteria</taxon>
        <taxon>Pseudomonadati</taxon>
        <taxon>Pseudomonadota</taxon>
        <taxon>Gammaproteobacteria</taxon>
        <taxon>Thiotrichales</taxon>
        <taxon>Francisellaceae</taxon>
        <taxon>Allofrancisella</taxon>
    </lineage>
</organism>
<evidence type="ECO:0000313" key="2">
    <source>
        <dbReference type="Proteomes" id="UP000503320"/>
    </source>
</evidence>
<dbReference type="EMBL" id="CP038017">
    <property type="protein sequence ID" value="QIV94012.1"/>
    <property type="molecule type" value="Genomic_DNA"/>
</dbReference>
<reference evidence="1 2" key="1">
    <citation type="submission" date="2019-03" db="EMBL/GenBank/DDBJ databases">
        <title>Complete Genome Sequence of Allofrancisella frigidaquae Strain SYSU 10HL1970 Isolated from Water-Cooling Systems in China.</title>
        <authorList>
            <person name="Ohrman C."/>
            <person name="Uneklint I."/>
            <person name="Sjodin A."/>
        </authorList>
    </citation>
    <scope>NUCLEOTIDE SEQUENCE [LARGE SCALE GENOMIC DNA]</scope>
    <source>
        <strain evidence="1 2">SYSU 10HL1970</strain>
    </source>
</reference>
<accession>A0A6M3HUU2</accession>
<gene>
    <name evidence="1" type="ORF">E3E15_01015</name>
</gene>
<dbReference type="AlphaFoldDB" id="A0A6M3HUU2"/>
<name>A0A6M3HUU2_9GAMM</name>
<dbReference type="Proteomes" id="UP000503320">
    <property type="component" value="Chromosome"/>
</dbReference>
<sequence length="96" mass="11212">MKDGPDLKLYIKMPKSSNCSFLINEGFDPYQEFQEPPSSSQIVDSYYNNTMYENEDNSPYNEEFSPGHINYQIDVAKEPDLEKKLNTIYEKYAHNA</sequence>
<keyword evidence="2" id="KW-1185">Reference proteome</keyword>
<dbReference type="KEGG" id="afri:E3E15_01015"/>
<proteinExistence type="predicted"/>
<dbReference type="RefSeq" id="WP_172106261.1">
    <property type="nucleotide sequence ID" value="NZ_CP038017.1"/>
</dbReference>
<protein>
    <submittedName>
        <fullName evidence="1">Uncharacterized protein</fullName>
    </submittedName>
</protein>